<sequence length="96" mass="10854">MAAGTRPTNYELFRWDAHAMTPDNQELFERHKHQRTAVGVVLLLLAVCCLIVSGSDLLIFPSDFPNLKAHKLLNATFTLLSLAGIMMFLYSIMWLC</sequence>
<keyword evidence="3" id="KW-1185">Reference proteome</keyword>
<dbReference type="AlphaFoldDB" id="A0AAD9K9W2"/>
<evidence type="ECO:0000256" key="1">
    <source>
        <dbReference type="SAM" id="Phobius"/>
    </source>
</evidence>
<dbReference type="EMBL" id="JAODUO010001285">
    <property type="protein sequence ID" value="KAK2167237.1"/>
    <property type="molecule type" value="Genomic_DNA"/>
</dbReference>
<dbReference type="Proteomes" id="UP001209878">
    <property type="component" value="Unassembled WGS sequence"/>
</dbReference>
<feature type="transmembrane region" description="Helical" evidence="1">
    <location>
        <begin position="37"/>
        <end position="60"/>
    </location>
</feature>
<organism evidence="2 3">
    <name type="scientific">Ridgeia piscesae</name>
    <name type="common">Tubeworm</name>
    <dbReference type="NCBI Taxonomy" id="27915"/>
    <lineage>
        <taxon>Eukaryota</taxon>
        <taxon>Metazoa</taxon>
        <taxon>Spiralia</taxon>
        <taxon>Lophotrochozoa</taxon>
        <taxon>Annelida</taxon>
        <taxon>Polychaeta</taxon>
        <taxon>Sedentaria</taxon>
        <taxon>Canalipalpata</taxon>
        <taxon>Sabellida</taxon>
        <taxon>Siboglinidae</taxon>
        <taxon>Ridgeia</taxon>
    </lineage>
</organism>
<accession>A0AAD9K9W2</accession>
<protein>
    <submittedName>
        <fullName evidence="2">Uncharacterized protein</fullName>
    </submittedName>
</protein>
<comment type="caution">
    <text evidence="2">The sequence shown here is derived from an EMBL/GenBank/DDBJ whole genome shotgun (WGS) entry which is preliminary data.</text>
</comment>
<proteinExistence type="predicted"/>
<reference evidence="2" key="1">
    <citation type="journal article" date="2023" name="Mol. Biol. Evol.">
        <title>Third-Generation Sequencing Reveals the Adaptive Role of the Epigenome in Three Deep-Sea Polychaetes.</title>
        <authorList>
            <person name="Perez M."/>
            <person name="Aroh O."/>
            <person name="Sun Y."/>
            <person name="Lan Y."/>
            <person name="Juniper S.K."/>
            <person name="Young C.R."/>
            <person name="Angers B."/>
            <person name="Qian P.Y."/>
        </authorList>
    </citation>
    <scope>NUCLEOTIDE SEQUENCE</scope>
    <source>
        <strain evidence="2">R07B-5</strain>
    </source>
</reference>
<name>A0AAD9K9W2_RIDPI</name>
<evidence type="ECO:0000313" key="2">
    <source>
        <dbReference type="EMBL" id="KAK2167237.1"/>
    </source>
</evidence>
<keyword evidence="1" id="KW-0812">Transmembrane</keyword>
<gene>
    <name evidence="2" type="ORF">NP493_1285g00018</name>
</gene>
<feature type="transmembrane region" description="Helical" evidence="1">
    <location>
        <begin position="72"/>
        <end position="95"/>
    </location>
</feature>
<keyword evidence="1" id="KW-0472">Membrane</keyword>
<keyword evidence="1" id="KW-1133">Transmembrane helix</keyword>
<evidence type="ECO:0000313" key="3">
    <source>
        <dbReference type="Proteomes" id="UP001209878"/>
    </source>
</evidence>